<name>A0A484NEQ9_9ASTE</name>
<gene>
    <name evidence="1" type="ORF">CCAM_LOCUS41356</name>
</gene>
<organism evidence="1 2">
    <name type="scientific">Cuscuta campestris</name>
    <dbReference type="NCBI Taxonomy" id="132261"/>
    <lineage>
        <taxon>Eukaryota</taxon>
        <taxon>Viridiplantae</taxon>
        <taxon>Streptophyta</taxon>
        <taxon>Embryophyta</taxon>
        <taxon>Tracheophyta</taxon>
        <taxon>Spermatophyta</taxon>
        <taxon>Magnoliopsida</taxon>
        <taxon>eudicotyledons</taxon>
        <taxon>Gunneridae</taxon>
        <taxon>Pentapetalae</taxon>
        <taxon>asterids</taxon>
        <taxon>lamiids</taxon>
        <taxon>Solanales</taxon>
        <taxon>Convolvulaceae</taxon>
        <taxon>Cuscuteae</taxon>
        <taxon>Cuscuta</taxon>
        <taxon>Cuscuta subgen. Grammica</taxon>
        <taxon>Cuscuta sect. Cleistogrammica</taxon>
    </lineage>
</organism>
<dbReference type="EMBL" id="OOIL02006662">
    <property type="protein sequence ID" value="VFQ99580.1"/>
    <property type="molecule type" value="Genomic_DNA"/>
</dbReference>
<dbReference type="Proteomes" id="UP000595140">
    <property type="component" value="Unassembled WGS sequence"/>
</dbReference>
<reference evidence="1 2" key="1">
    <citation type="submission" date="2018-04" db="EMBL/GenBank/DDBJ databases">
        <authorList>
            <person name="Vogel A."/>
        </authorList>
    </citation>
    <scope>NUCLEOTIDE SEQUENCE [LARGE SCALE GENOMIC DNA]</scope>
</reference>
<evidence type="ECO:0000313" key="2">
    <source>
        <dbReference type="Proteomes" id="UP000595140"/>
    </source>
</evidence>
<accession>A0A484NEQ9</accession>
<protein>
    <submittedName>
        <fullName evidence="1">Uncharacterized protein</fullName>
    </submittedName>
</protein>
<dbReference type="AlphaFoldDB" id="A0A484NEQ9"/>
<keyword evidence="2" id="KW-1185">Reference proteome</keyword>
<proteinExistence type="predicted"/>
<evidence type="ECO:0000313" key="1">
    <source>
        <dbReference type="EMBL" id="VFQ99580.1"/>
    </source>
</evidence>
<sequence length="71" mass="7617">MSIEVTSEAHSLSSRPICHCGHAATIRVSGQANSFGDKFYGCPKLQTLPTGGSLIVRSLNGYTRNVNRLPL</sequence>